<protein>
    <submittedName>
        <fullName evidence="2">Uncharacterized protein</fullName>
    </submittedName>
</protein>
<feature type="region of interest" description="Disordered" evidence="1">
    <location>
        <begin position="71"/>
        <end position="101"/>
    </location>
</feature>
<reference evidence="2 3" key="1">
    <citation type="submission" date="2021-06" db="EMBL/GenBank/DDBJ databases">
        <title>Caerostris extrusa draft genome.</title>
        <authorList>
            <person name="Kono N."/>
            <person name="Arakawa K."/>
        </authorList>
    </citation>
    <scope>NUCLEOTIDE SEQUENCE [LARGE SCALE GENOMIC DNA]</scope>
</reference>
<dbReference type="EMBL" id="BPLR01020946">
    <property type="protein sequence ID" value="GIX84249.1"/>
    <property type="molecule type" value="Genomic_DNA"/>
</dbReference>
<accession>A0AAV4NHH6</accession>
<evidence type="ECO:0000313" key="2">
    <source>
        <dbReference type="EMBL" id="GIX84249.1"/>
    </source>
</evidence>
<organism evidence="2 3">
    <name type="scientific">Caerostris extrusa</name>
    <name type="common">Bark spider</name>
    <name type="synonym">Caerostris bankana</name>
    <dbReference type="NCBI Taxonomy" id="172846"/>
    <lineage>
        <taxon>Eukaryota</taxon>
        <taxon>Metazoa</taxon>
        <taxon>Ecdysozoa</taxon>
        <taxon>Arthropoda</taxon>
        <taxon>Chelicerata</taxon>
        <taxon>Arachnida</taxon>
        <taxon>Araneae</taxon>
        <taxon>Araneomorphae</taxon>
        <taxon>Entelegynae</taxon>
        <taxon>Araneoidea</taxon>
        <taxon>Araneidae</taxon>
        <taxon>Caerostris</taxon>
    </lineage>
</organism>
<name>A0AAV4NHH6_CAEEX</name>
<comment type="caution">
    <text evidence="2">The sequence shown here is derived from an EMBL/GenBank/DDBJ whole genome shotgun (WGS) entry which is preliminary data.</text>
</comment>
<sequence length="101" mass="11288">MRSGKKVKSFISLDARVRNKNWQSSRCGRTELVGIRVSHLLLGHKRWHKSGVYSGEKVKAFISFDAQVRNKNRQPSPCEGTELVGIPRPAPSVGSEEEALD</sequence>
<evidence type="ECO:0000256" key="1">
    <source>
        <dbReference type="SAM" id="MobiDB-lite"/>
    </source>
</evidence>
<evidence type="ECO:0000313" key="3">
    <source>
        <dbReference type="Proteomes" id="UP001054945"/>
    </source>
</evidence>
<proteinExistence type="predicted"/>
<dbReference type="AlphaFoldDB" id="A0AAV4NHH6"/>
<keyword evidence="3" id="KW-1185">Reference proteome</keyword>
<gene>
    <name evidence="2" type="ORF">CEXT_149401</name>
</gene>
<dbReference type="Proteomes" id="UP001054945">
    <property type="component" value="Unassembled WGS sequence"/>
</dbReference>